<dbReference type="PANTHER" id="PTHR39190">
    <property type="entry name" value="FLAGELLAR ASSEMBLY FACTOR FLIW"/>
    <property type="match status" value="1"/>
</dbReference>
<dbReference type="InterPro" id="IPR003775">
    <property type="entry name" value="Flagellar_assembly_factor_FliW"/>
</dbReference>
<dbReference type="PANTHER" id="PTHR39190:SF1">
    <property type="entry name" value="FLAGELLAR ASSEMBLY FACTOR FLIW"/>
    <property type="match status" value="1"/>
</dbReference>
<proteinExistence type="predicted"/>
<evidence type="ECO:0000256" key="3">
    <source>
        <dbReference type="ARBA" id="ARBA00022845"/>
    </source>
</evidence>
<organism evidence="4 5">
    <name type="scientific">Arthrobacter halodurans</name>
    <dbReference type="NCBI Taxonomy" id="516699"/>
    <lineage>
        <taxon>Bacteria</taxon>
        <taxon>Bacillati</taxon>
        <taxon>Actinomycetota</taxon>
        <taxon>Actinomycetes</taxon>
        <taxon>Micrococcales</taxon>
        <taxon>Micrococcaceae</taxon>
        <taxon>Arthrobacter</taxon>
    </lineage>
</organism>
<evidence type="ECO:0000313" key="5">
    <source>
        <dbReference type="Proteomes" id="UP001575652"/>
    </source>
</evidence>
<dbReference type="Pfam" id="PF02623">
    <property type="entry name" value="FliW"/>
    <property type="match status" value="1"/>
</dbReference>
<accession>A0ABV4UPL7</accession>
<dbReference type="SUPFAM" id="SSF141457">
    <property type="entry name" value="BH3618-like"/>
    <property type="match status" value="1"/>
</dbReference>
<dbReference type="Gene3D" id="2.30.290.10">
    <property type="entry name" value="BH3618-like"/>
    <property type="match status" value="1"/>
</dbReference>
<dbReference type="Proteomes" id="UP001575652">
    <property type="component" value="Unassembled WGS sequence"/>
</dbReference>
<keyword evidence="4" id="KW-0966">Cell projection</keyword>
<evidence type="ECO:0000256" key="2">
    <source>
        <dbReference type="ARBA" id="ARBA00022795"/>
    </source>
</evidence>
<keyword evidence="1" id="KW-0963">Cytoplasm</keyword>
<evidence type="ECO:0000256" key="1">
    <source>
        <dbReference type="ARBA" id="ARBA00022490"/>
    </source>
</evidence>
<keyword evidence="4" id="KW-0282">Flagellum</keyword>
<reference evidence="4 5" key="1">
    <citation type="submission" date="2024-09" db="EMBL/GenBank/DDBJ databases">
        <authorList>
            <person name="Salinas-Garcia M.A."/>
            <person name="Prieme A."/>
        </authorList>
    </citation>
    <scope>NUCLEOTIDE SEQUENCE [LARGE SCALE GENOMIC DNA]</scope>
    <source>
        <strain evidence="4 5">DSM 21081</strain>
    </source>
</reference>
<keyword evidence="3" id="KW-0810">Translation regulation</keyword>
<dbReference type="RefSeq" id="WP_373972514.1">
    <property type="nucleotide sequence ID" value="NZ_JBHDLJ010000010.1"/>
</dbReference>
<keyword evidence="5" id="KW-1185">Reference proteome</keyword>
<dbReference type="InterPro" id="IPR024046">
    <property type="entry name" value="Flagellar_assmbl_FliW_dom_sf"/>
</dbReference>
<dbReference type="EMBL" id="JBHDLJ010000010">
    <property type="protein sequence ID" value="MFB0835337.1"/>
    <property type="molecule type" value="Genomic_DNA"/>
</dbReference>
<name>A0ABV4UPL7_9MICC</name>
<sequence>MSAALTFAVPMPGLEALSDFALVPVEDAVGLYSLESADDAGVRLFLLDAATHLPRYRPVFSAEQLGRIGAPAAGELSVLAVVNTSDGQPTVNLLAPLLVNTGTGACAQTILDGQDWPLRAPLGSVA</sequence>
<protein>
    <submittedName>
        <fullName evidence="4">Flagellar assembly protein FliW</fullName>
    </submittedName>
</protein>
<gene>
    <name evidence="4" type="primary">fliW</name>
    <name evidence="4" type="ORF">ACETWP_12130</name>
</gene>
<keyword evidence="4" id="KW-0969">Cilium</keyword>
<keyword evidence="2" id="KW-1005">Bacterial flagellum biogenesis</keyword>
<comment type="caution">
    <text evidence="4">The sequence shown here is derived from an EMBL/GenBank/DDBJ whole genome shotgun (WGS) entry which is preliminary data.</text>
</comment>
<evidence type="ECO:0000313" key="4">
    <source>
        <dbReference type="EMBL" id="MFB0835337.1"/>
    </source>
</evidence>